<reference evidence="3" key="1">
    <citation type="journal article" date="2024" name="BMC Genomics">
        <title>Functional annotation of a divergent genome using sequence and structure-based similarity.</title>
        <authorList>
            <person name="Svedberg D."/>
            <person name="Winiger R.R."/>
            <person name="Berg A."/>
            <person name="Sharma H."/>
            <person name="Tellgren-Roth C."/>
            <person name="Debrunner-Vossbrinck B.A."/>
            <person name="Vossbrinck C.R."/>
            <person name="Barandun J."/>
        </authorList>
    </citation>
    <scope>NUCLEOTIDE SEQUENCE</scope>
    <source>
        <strain evidence="3">Illinois isolate</strain>
    </source>
</reference>
<dbReference type="AlphaFoldDB" id="A0AAX4J9R9"/>
<dbReference type="EMBL" id="CP142727">
    <property type="protein sequence ID" value="WUR02608.1"/>
    <property type="molecule type" value="Genomic_DNA"/>
</dbReference>
<sequence>MPDIENNNETSSFITRRNNSKNKGISRSYAIVAIFMIMYVSILATLFIGVLCIRHKKSIIDFIAKIFEFLYKLIMSHFGNSNNNVFPSSTNETTPINE</sequence>
<name>A0AAX4J9R9_9MICR</name>
<evidence type="ECO:0000256" key="2">
    <source>
        <dbReference type="SAM" id="Phobius"/>
    </source>
</evidence>
<dbReference type="KEGG" id="vnx:VNE69_02132"/>
<dbReference type="GeneID" id="90540422"/>
<keyword evidence="2" id="KW-0812">Transmembrane</keyword>
<feature type="transmembrane region" description="Helical" evidence="2">
    <location>
        <begin position="29"/>
        <end position="53"/>
    </location>
</feature>
<keyword evidence="4" id="KW-1185">Reference proteome</keyword>
<gene>
    <name evidence="3" type="ORF">VNE69_02132</name>
</gene>
<accession>A0AAX4J9R9</accession>
<keyword evidence="2" id="KW-1133">Transmembrane helix</keyword>
<proteinExistence type="predicted"/>
<protein>
    <submittedName>
        <fullName evidence="3">Membrane protein</fullName>
    </submittedName>
</protein>
<evidence type="ECO:0000256" key="1">
    <source>
        <dbReference type="SAM" id="MobiDB-lite"/>
    </source>
</evidence>
<evidence type="ECO:0000313" key="3">
    <source>
        <dbReference type="EMBL" id="WUR02608.1"/>
    </source>
</evidence>
<dbReference type="RefSeq" id="XP_065328753.1">
    <property type="nucleotide sequence ID" value="XM_065472681.1"/>
</dbReference>
<keyword evidence="2" id="KW-0472">Membrane</keyword>
<organism evidence="3 4">
    <name type="scientific">Vairimorpha necatrix</name>
    <dbReference type="NCBI Taxonomy" id="6039"/>
    <lineage>
        <taxon>Eukaryota</taxon>
        <taxon>Fungi</taxon>
        <taxon>Fungi incertae sedis</taxon>
        <taxon>Microsporidia</taxon>
        <taxon>Nosematidae</taxon>
        <taxon>Vairimorpha</taxon>
    </lineage>
</organism>
<dbReference type="Proteomes" id="UP001334084">
    <property type="component" value="Chromosome 2"/>
</dbReference>
<feature type="region of interest" description="Disordered" evidence="1">
    <location>
        <begin position="1"/>
        <end position="20"/>
    </location>
</feature>
<evidence type="ECO:0000313" key="4">
    <source>
        <dbReference type="Proteomes" id="UP001334084"/>
    </source>
</evidence>